<name>A0A6G0XVB0_9STRA</name>
<protein>
    <submittedName>
        <fullName evidence="2">Uncharacterized protein</fullName>
    </submittedName>
</protein>
<dbReference type="SUPFAM" id="SSF48403">
    <property type="entry name" value="Ankyrin repeat"/>
    <property type="match status" value="1"/>
</dbReference>
<dbReference type="EMBL" id="VJMJ01000009">
    <property type="protein sequence ID" value="KAF0744494.1"/>
    <property type="molecule type" value="Genomic_DNA"/>
</dbReference>
<evidence type="ECO:0000313" key="3">
    <source>
        <dbReference type="Proteomes" id="UP000481153"/>
    </source>
</evidence>
<evidence type="ECO:0000313" key="2">
    <source>
        <dbReference type="EMBL" id="KAF0744494.1"/>
    </source>
</evidence>
<evidence type="ECO:0000256" key="1">
    <source>
        <dbReference type="SAM" id="MobiDB-lite"/>
    </source>
</evidence>
<dbReference type="InterPro" id="IPR052050">
    <property type="entry name" value="SecEffector_AnkRepeat"/>
</dbReference>
<feature type="region of interest" description="Disordered" evidence="1">
    <location>
        <begin position="275"/>
        <end position="295"/>
    </location>
</feature>
<dbReference type="InterPro" id="IPR036770">
    <property type="entry name" value="Ankyrin_rpt-contain_sf"/>
</dbReference>
<dbReference type="Pfam" id="PF13637">
    <property type="entry name" value="Ank_4"/>
    <property type="match status" value="1"/>
</dbReference>
<dbReference type="Proteomes" id="UP000481153">
    <property type="component" value="Unassembled WGS sequence"/>
</dbReference>
<sequence length="295" mass="33171">MTSSRHTKATAAISVMTSTDLLLFILDFQQGVYYAYHPLRRLGCLTVTPEAPNTMDQVDELLAPWHAYHSHQRTMALIRSTDQYKHNLIAAHAAFTGNFPVVTTMLEKTTHKCIEANLIDWAASAGRLDMVEYIYQATNGSMTTTTSAMDMAATNGHLNVLQWLHTHRQGRCTVAAVRGAAANGHLDILAWFASVGIHSISSWWIEAMTAARSNGHTTIVQWLHQHRVDTMQGNNKCLETRQPDSIRHENISSGAGRHADVTTFRSVRPRRLTYPIEKQSPWREHSQQQTSRRST</sequence>
<keyword evidence="3" id="KW-1185">Reference proteome</keyword>
<dbReference type="AlphaFoldDB" id="A0A6G0XVB0"/>
<dbReference type="Gene3D" id="1.25.40.20">
    <property type="entry name" value="Ankyrin repeat-containing domain"/>
    <property type="match status" value="1"/>
</dbReference>
<dbReference type="PANTHER" id="PTHR46586:SF3">
    <property type="entry name" value="ANKYRIN REPEAT-CONTAINING PROTEIN"/>
    <property type="match status" value="1"/>
</dbReference>
<dbReference type="PANTHER" id="PTHR46586">
    <property type="entry name" value="ANKYRIN REPEAT-CONTAINING PROTEIN"/>
    <property type="match status" value="1"/>
</dbReference>
<gene>
    <name evidence="2" type="ORF">Ae201684_000970</name>
</gene>
<reference evidence="2 3" key="1">
    <citation type="submission" date="2019-07" db="EMBL/GenBank/DDBJ databases">
        <title>Genomics analysis of Aphanomyces spp. identifies a new class of oomycete effector associated with host adaptation.</title>
        <authorList>
            <person name="Gaulin E."/>
        </authorList>
    </citation>
    <scope>NUCLEOTIDE SEQUENCE [LARGE SCALE GENOMIC DNA]</scope>
    <source>
        <strain evidence="2 3">ATCC 201684</strain>
    </source>
</reference>
<dbReference type="InterPro" id="IPR002110">
    <property type="entry name" value="Ankyrin_rpt"/>
</dbReference>
<accession>A0A6G0XVB0</accession>
<organism evidence="2 3">
    <name type="scientific">Aphanomyces euteiches</name>
    <dbReference type="NCBI Taxonomy" id="100861"/>
    <lineage>
        <taxon>Eukaryota</taxon>
        <taxon>Sar</taxon>
        <taxon>Stramenopiles</taxon>
        <taxon>Oomycota</taxon>
        <taxon>Saprolegniomycetes</taxon>
        <taxon>Saprolegniales</taxon>
        <taxon>Verrucalvaceae</taxon>
        <taxon>Aphanomyces</taxon>
    </lineage>
</organism>
<dbReference type="VEuPathDB" id="FungiDB:AeMF1_010437"/>
<proteinExistence type="predicted"/>
<comment type="caution">
    <text evidence="2">The sequence shown here is derived from an EMBL/GenBank/DDBJ whole genome shotgun (WGS) entry which is preliminary data.</text>
</comment>